<evidence type="ECO:0000313" key="2">
    <source>
        <dbReference type="Proteomes" id="UP000479190"/>
    </source>
</evidence>
<evidence type="ECO:0000313" key="1">
    <source>
        <dbReference type="EMBL" id="CAB0036890.1"/>
    </source>
</evidence>
<gene>
    <name evidence="1" type="ORF">TBRA_LOCUS8735</name>
</gene>
<organism evidence="1 2">
    <name type="scientific">Trichogramma brassicae</name>
    <dbReference type="NCBI Taxonomy" id="86971"/>
    <lineage>
        <taxon>Eukaryota</taxon>
        <taxon>Metazoa</taxon>
        <taxon>Ecdysozoa</taxon>
        <taxon>Arthropoda</taxon>
        <taxon>Hexapoda</taxon>
        <taxon>Insecta</taxon>
        <taxon>Pterygota</taxon>
        <taxon>Neoptera</taxon>
        <taxon>Endopterygota</taxon>
        <taxon>Hymenoptera</taxon>
        <taxon>Apocrita</taxon>
        <taxon>Proctotrupomorpha</taxon>
        <taxon>Chalcidoidea</taxon>
        <taxon>Trichogrammatidae</taxon>
        <taxon>Trichogramma</taxon>
    </lineage>
</organism>
<name>A0A6H5IGD4_9HYME</name>
<dbReference type="EMBL" id="CADCXV010000832">
    <property type="protein sequence ID" value="CAB0036890.1"/>
    <property type="molecule type" value="Genomic_DNA"/>
</dbReference>
<keyword evidence="2" id="KW-1185">Reference proteome</keyword>
<accession>A0A6H5IGD4</accession>
<protein>
    <submittedName>
        <fullName evidence="1">Uncharacterized protein</fullName>
    </submittedName>
</protein>
<proteinExistence type="predicted"/>
<sequence length="90" mass="10226">GRWTRDRPMRSTIRASGQLLSYPRQTTLKLLTRRRIAASREAARSRFPLSAAHTSFSTFAIESLVHLLQRSFSTFVTKSTICYRGPSVPL</sequence>
<dbReference type="Proteomes" id="UP000479190">
    <property type="component" value="Unassembled WGS sequence"/>
</dbReference>
<feature type="non-terminal residue" evidence="1">
    <location>
        <position position="1"/>
    </location>
</feature>
<reference evidence="1 2" key="1">
    <citation type="submission" date="2020-02" db="EMBL/GenBank/DDBJ databases">
        <authorList>
            <person name="Ferguson B K."/>
        </authorList>
    </citation>
    <scope>NUCLEOTIDE SEQUENCE [LARGE SCALE GENOMIC DNA]</scope>
</reference>
<dbReference type="AlphaFoldDB" id="A0A6H5IGD4"/>